<protein>
    <submittedName>
        <fullName evidence="1">Uncharacterized protein</fullName>
    </submittedName>
</protein>
<dbReference type="AlphaFoldDB" id="A0A133UZ34"/>
<evidence type="ECO:0000313" key="1">
    <source>
        <dbReference type="EMBL" id="KXA99439.1"/>
    </source>
</evidence>
<gene>
    <name evidence="1" type="ORF">AKJ40_03155</name>
</gene>
<dbReference type="Proteomes" id="UP000070341">
    <property type="component" value="Unassembled WGS sequence"/>
</dbReference>
<comment type="caution">
    <text evidence="1">The sequence shown here is derived from an EMBL/GenBank/DDBJ whole genome shotgun (WGS) entry which is preliminary data.</text>
</comment>
<keyword evidence="2" id="KW-1185">Reference proteome</keyword>
<name>A0A133UZ34_9EURY</name>
<organism evidence="1 2">
    <name type="scientific">candidate division MSBL1 archaeon SCGC-AAA259M10</name>
    <dbReference type="NCBI Taxonomy" id="1698270"/>
    <lineage>
        <taxon>Archaea</taxon>
        <taxon>Methanobacteriati</taxon>
        <taxon>Methanobacteriota</taxon>
        <taxon>candidate division MSBL1</taxon>
    </lineage>
</organism>
<dbReference type="EMBL" id="LHXU01000050">
    <property type="protein sequence ID" value="KXA99439.1"/>
    <property type="molecule type" value="Genomic_DNA"/>
</dbReference>
<proteinExistence type="predicted"/>
<accession>A0A133UZ34</accession>
<sequence length="72" mass="8133">MSKFVAECPIDGCDFQVESYWEYTARGEVILHAYRAGGGGHGEKGSRPRDRDPQILRDELATFTKELALKKM</sequence>
<evidence type="ECO:0000313" key="2">
    <source>
        <dbReference type="Proteomes" id="UP000070341"/>
    </source>
</evidence>
<reference evidence="1 2" key="1">
    <citation type="journal article" date="2016" name="Sci. Rep.">
        <title>Metabolic traits of an uncultured archaeal lineage -MSBL1- from brine pools of the Red Sea.</title>
        <authorList>
            <person name="Mwirichia R."/>
            <person name="Alam I."/>
            <person name="Rashid M."/>
            <person name="Vinu M."/>
            <person name="Ba-Alawi W."/>
            <person name="Anthony Kamau A."/>
            <person name="Kamanda Ngugi D."/>
            <person name="Goker M."/>
            <person name="Klenk H.P."/>
            <person name="Bajic V."/>
            <person name="Stingl U."/>
        </authorList>
    </citation>
    <scope>NUCLEOTIDE SEQUENCE [LARGE SCALE GENOMIC DNA]</scope>
    <source>
        <strain evidence="1">SCGC-AAA259M10</strain>
    </source>
</reference>